<gene>
    <name evidence="4" type="ORF">SAMN06296427_1143</name>
</gene>
<dbReference type="GO" id="GO:0016787">
    <property type="term" value="F:hydrolase activity"/>
    <property type="evidence" value="ECO:0007669"/>
    <property type="project" value="UniProtKB-KW"/>
</dbReference>
<evidence type="ECO:0000313" key="4">
    <source>
        <dbReference type="EMBL" id="SMC91447.1"/>
    </source>
</evidence>
<keyword evidence="1 2" id="KW-0378">Hydrolase</keyword>
<dbReference type="CDD" id="cd03673">
    <property type="entry name" value="NUDIX_Ap6A_hydrolase"/>
    <property type="match status" value="1"/>
</dbReference>
<dbReference type="InterPro" id="IPR015797">
    <property type="entry name" value="NUDIX_hydrolase-like_dom_sf"/>
</dbReference>
<dbReference type="InterPro" id="IPR000086">
    <property type="entry name" value="NUDIX_hydrolase_dom"/>
</dbReference>
<evidence type="ECO:0000256" key="2">
    <source>
        <dbReference type="RuleBase" id="RU003476"/>
    </source>
</evidence>
<evidence type="ECO:0000313" key="5">
    <source>
        <dbReference type="Proteomes" id="UP000192393"/>
    </source>
</evidence>
<dbReference type="Proteomes" id="UP000192393">
    <property type="component" value="Unassembled WGS sequence"/>
</dbReference>
<dbReference type="PANTHER" id="PTHR43736">
    <property type="entry name" value="ADP-RIBOSE PYROPHOSPHATASE"/>
    <property type="match status" value="1"/>
</dbReference>
<dbReference type="RefSeq" id="WP_084019060.1">
    <property type="nucleotide sequence ID" value="NZ_FWXS01000014.1"/>
</dbReference>
<dbReference type="OrthoDB" id="9816289at2"/>
<evidence type="ECO:0000259" key="3">
    <source>
        <dbReference type="PROSITE" id="PS51462"/>
    </source>
</evidence>
<dbReference type="AlphaFoldDB" id="A0A1W2D1J9"/>
<dbReference type="InterPro" id="IPR020476">
    <property type="entry name" value="Nudix_hydrolase"/>
</dbReference>
<dbReference type="STRING" id="1434700.SAMN06296427_1143"/>
<dbReference type="InterPro" id="IPR020084">
    <property type="entry name" value="NUDIX_hydrolase_CS"/>
</dbReference>
<dbReference type="PRINTS" id="PR00502">
    <property type="entry name" value="NUDIXFAMILY"/>
</dbReference>
<dbReference type="PROSITE" id="PS00893">
    <property type="entry name" value="NUDIX_BOX"/>
    <property type="match status" value="1"/>
</dbReference>
<dbReference type="PANTHER" id="PTHR43736:SF1">
    <property type="entry name" value="DIHYDRONEOPTERIN TRIPHOSPHATE DIPHOSPHATASE"/>
    <property type="match status" value="1"/>
</dbReference>
<reference evidence="4 5" key="1">
    <citation type="submission" date="2017-04" db="EMBL/GenBank/DDBJ databases">
        <authorList>
            <person name="Afonso C.L."/>
            <person name="Miller P.J."/>
            <person name="Scott M.A."/>
            <person name="Spackman E."/>
            <person name="Goraichik I."/>
            <person name="Dimitrov K.M."/>
            <person name="Suarez D.L."/>
            <person name="Swayne D.E."/>
        </authorList>
    </citation>
    <scope>NUCLEOTIDE SEQUENCE [LARGE SCALE GENOMIC DNA]</scope>
    <source>
        <strain evidence="4 5">CGMCC 1.12708</strain>
    </source>
</reference>
<dbReference type="PROSITE" id="PS51462">
    <property type="entry name" value="NUDIX"/>
    <property type="match status" value="1"/>
</dbReference>
<keyword evidence="5" id="KW-1185">Reference proteome</keyword>
<comment type="similarity">
    <text evidence="2">Belongs to the Nudix hydrolase family.</text>
</comment>
<accession>A0A1W2D1J9</accession>
<organism evidence="4 5">
    <name type="scientific">Moheibacter sediminis</name>
    <dbReference type="NCBI Taxonomy" id="1434700"/>
    <lineage>
        <taxon>Bacteria</taxon>
        <taxon>Pseudomonadati</taxon>
        <taxon>Bacteroidota</taxon>
        <taxon>Flavobacteriia</taxon>
        <taxon>Flavobacteriales</taxon>
        <taxon>Weeksellaceae</taxon>
        <taxon>Moheibacter</taxon>
    </lineage>
</organism>
<evidence type="ECO:0000256" key="1">
    <source>
        <dbReference type="ARBA" id="ARBA00022801"/>
    </source>
</evidence>
<protein>
    <submittedName>
        <fullName evidence="4">ADP-ribose pyrophosphatase YjhB, NUDIX family</fullName>
    </submittedName>
</protein>
<dbReference type="Gene3D" id="3.90.79.10">
    <property type="entry name" value="Nucleoside Triphosphate Pyrophosphohydrolase"/>
    <property type="match status" value="1"/>
</dbReference>
<dbReference type="SUPFAM" id="SSF55811">
    <property type="entry name" value="Nudix"/>
    <property type="match status" value="1"/>
</dbReference>
<dbReference type="Pfam" id="PF00293">
    <property type="entry name" value="NUDIX"/>
    <property type="match status" value="1"/>
</dbReference>
<feature type="domain" description="Nudix hydrolase" evidence="3">
    <location>
        <begin position="66"/>
        <end position="194"/>
    </location>
</feature>
<dbReference type="EMBL" id="FWXS01000014">
    <property type="protein sequence ID" value="SMC91447.1"/>
    <property type="molecule type" value="Genomic_DNA"/>
</dbReference>
<proteinExistence type="inferred from homology"/>
<sequence length="200" mass="23462">MYKVFYYEKPLTLSEKPVQDAKNLNFIGEGQFDEALALLKNGDASHVHIYYHNLEMLWNKFLNHFHYLEAAGGLVKNTQNEILFIYRLEKWDLPKGKVEVGETTELAAIREVEEECGVTNLKILKFITNTYHIYFDTKLHLKSTFWYEMSYDGNEKLIPQIEEGIGIAKWKSLEEIPFLMNQTYENIKLVLESEIDLKSI</sequence>
<name>A0A1W2D1J9_9FLAO</name>